<dbReference type="PaxDb" id="3708-A0A078FVR4"/>
<reference evidence="1" key="3">
    <citation type="submission" date="2021-01" db="EMBL/GenBank/DDBJ databases">
        <authorList>
            <consortium name="Genoscope - CEA"/>
            <person name="William W."/>
        </authorList>
    </citation>
    <scope>NUCLEOTIDE SEQUENCE</scope>
</reference>
<reference evidence="2 3" key="1">
    <citation type="journal article" date="2014" name="Science">
        <title>Plant genetics. Early allopolyploid evolution in the post-Neolithic Brassica napus oilseed genome.</title>
        <authorList>
            <person name="Chalhoub B."/>
            <person name="Denoeud F."/>
            <person name="Liu S."/>
            <person name="Parkin I.A."/>
            <person name="Tang H."/>
            <person name="Wang X."/>
            <person name="Chiquet J."/>
            <person name="Belcram H."/>
            <person name="Tong C."/>
            <person name="Samans B."/>
            <person name="Correa M."/>
            <person name="Da Silva C."/>
            <person name="Just J."/>
            <person name="Falentin C."/>
            <person name="Koh C.S."/>
            <person name="Le Clainche I."/>
            <person name="Bernard M."/>
            <person name="Bento P."/>
            <person name="Noel B."/>
            <person name="Labadie K."/>
            <person name="Alberti A."/>
            <person name="Charles M."/>
            <person name="Arnaud D."/>
            <person name="Guo H."/>
            <person name="Daviaud C."/>
            <person name="Alamery S."/>
            <person name="Jabbari K."/>
            <person name="Zhao M."/>
            <person name="Edger P.P."/>
            <person name="Chelaifa H."/>
            <person name="Tack D."/>
            <person name="Lassalle G."/>
            <person name="Mestiri I."/>
            <person name="Schnel N."/>
            <person name="Le Paslier M.C."/>
            <person name="Fan G."/>
            <person name="Renault V."/>
            <person name="Bayer P.E."/>
            <person name="Golicz A.A."/>
            <person name="Manoli S."/>
            <person name="Lee T.H."/>
            <person name="Thi V.H."/>
            <person name="Chalabi S."/>
            <person name="Hu Q."/>
            <person name="Fan C."/>
            <person name="Tollenaere R."/>
            <person name="Lu Y."/>
            <person name="Battail C."/>
            <person name="Shen J."/>
            <person name="Sidebottom C.H."/>
            <person name="Wang X."/>
            <person name="Canaguier A."/>
            <person name="Chauveau A."/>
            <person name="Berard A."/>
            <person name="Deniot G."/>
            <person name="Guan M."/>
            <person name="Liu Z."/>
            <person name="Sun F."/>
            <person name="Lim Y.P."/>
            <person name="Lyons E."/>
            <person name="Town C.D."/>
            <person name="Bancroft I."/>
            <person name="Wang X."/>
            <person name="Meng J."/>
            <person name="Ma J."/>
            <person name="Pires J.C."/>
            <person name="King G.J."/>
            <person name="Brunel D."/>
            <person name="Delourme R."/>
            <person name="Renard M."/>
            <person name="Aury J.M."/>
            <person name="Adams K.L."/>
            <person name="Batley J."/>
            <person name="Snowdon R.J."/>
            <person name="Tost J."/>
            <person name="Edwards D."/>
            <person name="Zhou Y."/>
            <person name="Hua W."/>
            <person name="Sharpe A.G."/>
            <person name="Paterson A.H."/>
            <person name="Guan C."/>
            <person name="Wincker P."/>
        </authorList>
    </citation>
    <scope>NUCLEOTIDE SEQUENCE [LARGE SCALE GENOMIC DNA]</scope>
    <source>
        <strain evidence="3">cv. Darmor-bzh</strain>
    </source>
</reference>
<dbReference type="EMBL" id="HG994359">
    <property type="protein sequence ID" value="CAF2095653.1"/>
    <property type="molecule type" value="Genomic_DNA"/>
</dbReference>
<evidence type="ECO:0000313" key="2">
    <source>
        <dbReference type="EMBL" id="CDY17239.1"/>
    </source>
</evidence>
<dbReference type="Proteomes" id="UP000028999">
    <property type="component" value="Unassembled WGS sequence"/>
</dbReference>
<reference evidence="2" key="2">
    <citation type="submission" date="2014-06" db="EMBL/GenBank/DDBJ databases">
        <authorList>
            <person name="Genoscope - CEA"/>
        </authorList>
    </citation>
    <scope>NUCLEOTIDE SEQUENCE</scope>
</reference>
<name>A0A078FVR4_BRANA</name>
<accession>A0A078FVR4</accession>
<organism evidence="2 3">
    <name type="scientific">Brassica napus</name>
    <name type="common">Rape</name>
    <dbReference type="NCBI Taxonomy" id="3708"/>
    <lineage>
        <taxon>Eukaryota</taxon>
        <taxon>Viridiplantae</taxon>
        <taxon>Streptophyta</taxon>
        <taxon>Embryophyta</taxon>
        <taxon>Tracheophyta</taxon>
        <taxon>Spermatophyta</taxon>
        <taxon>Magnoliopsida</taxon>
        <taxon>eudicotyledons</taxon>
        <taxon>Gunneridae</taxon>
        <taxon>Pentapetalae</taxon>
        <taxon>rosids</taxon>
        <taxon>malvids</taxon>
        <taxon>Brassicales</taxon>
        <taxon>Brassicaceae</taxon>
        <taxon>Brassiceae</taxon>
        <taxon>Brassica</taxon>
    </lineage>
</organism>
<sequence length="39" mass="4588">MITPEHIIVNAHEDTDRKKMEKTWHNLKETVTSLSLMLP</sequence>
<evidence type="ECO:0000313" key="3">
    <source>
        <dbReference type="Proteomes" id="UP000028999"/>
    </source>
</evidence>
<protein>
    <submittedName>
        <fullName evidence="1">(rape) hypothetical protein</fullName>
    </submittedName>
    <submittedName>
        <fullName evidence="2">BnaA05g09490D protein</fullName>
    </submittedName>
</protein>
<dbReference type="EMBL" id="LK032071">
    <property type="protein sequence ID" value="CDY17239.1"/>
    <property type="molecule type" value="Genomic_DNA"/>
</dbReference>
<proteinExistence type="predicted"/>
<keyword evidence="3" id="KW-1185">Reference proteome</keyword>
<evidence type="ECO:0000313" key="1">
    <source>
        <dbReference type="EMBL" id="CAF2095653.1"/>
    </source>
</evidence>
<gene>
    <name evidence="2" type="primary">BnaA05g09490D</name>
    <name evidence="1" type="ORF">DARMORV10_A05P11300.1</name>
    <name evidence="2" type="ORF">GSBRNA2T00095316001</name>
</gene>
<dbReference type="AlphaFoldDB" id="A0A078FVR4"/>
<dbReference type="Proteomes" id="UP001295469">
    <property type="component" value="Chromosome A05"/>
</dbReference>
<dbReference type="Gramene" id="CDY17239">
    <property type="protein sequence ID" value="CDY17239"/>
    <property type="gene ID" value="GSBRNA2T00095316001"/>
</dbReference>